<evidence type="ECO:0000313" key="2">
    <source>
        <dbReference type="Proteomes" id="UP000054785"/>
    </source>
</evidence>
<organism evidence="1 2">
    <name type="scientific">Legionella geestiana</name>
    <dbReference type="NCBI Taxonomy" id="45065"/>
    <lineage>
        <taxon>Bacteria</taxon>
        <taxon>Pseudomonadati</taxon>
        <taxon>Pseudomonadota</taxon>
        <taxon>Gammaproteobacteria</taxon>
        <taxon>Legionellales</taxon>
        <taxon>Legionellaceae</taxon>
        <taxon>Legionella</taxon>
    </lineage>
</organism>
<proteinExistence type="predicted"/>
<accession>A0A0W0U673</accession>
<protein>
    <submittedName>
        <fullName evidence="1">Uncharacterized protein</fullName>
    </submittedName>
</protein>
<dbReference type="AlphaFoldDB" id="A0A0W0U673"/>
<keyword evidence="2" id="KW-1185">Reference proteome</keyword>
<name>A0A0W0U673_9GAMM</name>
<reference evidence="1 2" key="1">
    <citation type="submission" date="2015-11" db="EMBL/GenBank/DDBJ databases">
        <title>Genomic analysis of 38 Legionella species identifies large and diverse effector repertoires.</title>
        <authorList>
            <person name="Burstein D."/>
            <person name="Amaro F."/>
            <person name="Zusman T."/>
            <person name="Lifshitz Z."/>
            <person name="Cohen O."/>
            <person name="Gilbert J.A."/>
            <person name="Pupko T."/>
            <person name="Shuman H.A."/>
            <person name="Segal G."/>
        </authorList>
    </citation>
    <scope>NUCLEOTIDE SEQUENCE [LARGE SCALE GENOMIC DNA]</scope>
    <source>
        <strain evidence="1 2">ATCC 49504</strain>
    </source>
</reference>
<gene>
    <name evidence="1" type="ORF">Lgee_0546</name>
</gene>
<sequence length="267" mass="29494">MTIRCVQFVLFCAGLLLSATTPAANAASVESLVAKTGADGTVSVNFTLKDDSGKGIGPDALDTVHEKKMHLMTIDSSLTDYQHLHPTSTDGKGRYQFSWRPRLPSHTYRYWLEVTPSSTHQTINRTGILQRGTVKAPPAFSQSEMHSVVDGLRYRLSFDSAELQPGKMVVGKIRITTLEGKPVRKLEPIMGAYAHLAGFNDNFRDMVHLHPMGEEPQTRNSRGGPELVFHFQPEKPGIVRLFAQVKIDGAELIVPFTLIVEQKKALA</sequence>
<dbReference type="STRING" id="45065.Lgee_0546"/>
<dbReference type="RefSeq" id="WP_051550949.1">
    <property type="nucleotide sequence ID" value="NZ_CAAAHN010000027.1"/>
</dbReference>
<dbReference type="PATRIC" id="fig|45065.4.peg.585"/>
<evidence type="ECO:0000313" key="1">
    <source>
        <dbReference type="EMBL" id="KTD03195.1"/>
    </source>
</evidence>
<dbReference type="EMBL" id="LNYC01000012">
    <property type="protein sequence ID" value="KTD03195.1"/>
    <property type="molecule type" value="Genomic_DNA"/>
</dbReference>
<dbReference type="OrthoDB" id="185226at2"/>
<dbReference type="Proteomes" id="UP000054785">
    <property type="component" value="Unassembled WGS sequence"/>
</dbReference>
<comment type="caution">
    <text evidence="1">The sequence shown here is derived from an EMBL/GenBank/DDBJ whole genome shotgun (WGS) entry which is preliminary data.</text>
</comment>